<dbReference type="EMBL" id="CP079216">
    <property type="protein sequence ID" value="QXT63061.1"/>
    <property type="molecule type" value="Genomic_DNA"/>
</dbReference>
<gene>
    <name evidence="1" type="ORF">KDB89_00790</name>
</gene>
<dbReference type="RefSeq" id="WP_219082575.1">
    <property type="nucleotide sequence ID" value="NZ_CP079216.1"/>
</dbReference>
<sequence>MPHAFDPHHPTLVRVRQLALALPGAAEKLVVGHPAFYTRKVFAYFGMSYKTGDTWTHNPVSVSVLLPDDERLALLEEARCFVPGYIGPAGFVGVLLDDATDWEEIGELLEESFRLTAGARLVAALDGRHRSS</sequence>
<dbReference type="Proteomes" id="UP000824504">
    <property type="component" value="Chromosome"/>
</dbReference>
<proteinExistence type="predicted"/>
<dbReference type="Pfam" id="PF04237">
    <property type="entry name" value="YjbR"/>
    <property type="match status" value="1"/>
</dbReference>
<protein>
    <submittedName>
        <fullName evidence="1">MmcQ/YjbR family DNA-binding protein</fullName>
    </submittedName>
</protein>
<accession>A0ABX8SI50</accession>
<keyword evidence="1" id="KW-0238">DNA-binding</keyword>
<dbReference type="GO" id="GO:0003677">
    <property type="term" value="F:DNA binding"/>
    <property type="evidence" value="ECO:0007669"/>
    <property type="project" value="UniProtKB-KW"/>
</dbReference>
<name>A0ABX8SI50_9ACTN</name>
<keyword evidence="2" id="KW-1185">Reference proteome</keyword>
<dbReference type="InterPro" id="IPR058532">
    <property type="entry name" value="YjbR/MT2646/Rv2570-like"/>
</dbReference>
<evidence type="ECO:0000313" key="2">
    <source>
        <dbReference type="Proteomes" id="UP000824504"/>
    </source>
</evidence>
<organism evidence="1 2">
    <name type="scientific">Tessaracoccus palaemonis</name>
    <dbReference type="NCBI Taxonomy" id="2829499"/>
    <lineage>
        <taxon>Bacteria</taxon>
        <taxon>Bacillati</taxon>
        <taxon>Actinomycetota</taxon>
        <taxon>Actinomycetes</taxon>
        <taxon>Propionibacteriales</taxon>
        <taxon>Propionibacteriaceae</taxon>
        <taxon>Tessaracoccus</taxon>
    </lineage>
</organism>
<evidence type="ECO:0000313" key="1">
    <source>
        <dbReference type="EMBL" id="QXT63061.1"/>
    </source>
</evidence>
<reference evidence="1 2" key="1">
    <citation type="submission" date="2021-07" db="EMBL/GenBank/DDBJ databases">
        <title>complete genome sequencing of Tessaracoccus sp.J1M15.</title>
        <authorList>
            <person name="Bae J.-W."/>
            <person name="Kim D.-y."/>
        </authorList>
    </citation>
    <scope>NUCLEOTIDE SEQUENCE [LARGE SCALE GENOMIC DNA]</scope>
    <source>
        <strain evidence="1 2">J1M15</strain>
    </source>
</reference>